<sequence>MKHCPEVEEDIEHPVRRKKKNFADDLHDLNNNLFVRVQMRPELLNGCPPGSDAIAHPSGWIKYFMKFTHPSEENPILLIADNHSSHCSLDTINVCRSNSIKTY</sequence>
<evidence type="ECO:0000313" key="2">
    <source>
        <dbReference type="Proteomes" id="UP000801492"/>
    </source>
</evidence>
<proteinExistence type="predicted"/>
<accession>A0A8K0GCF9</accession>
<keyword evidence="2" id="KW-1185">Reference proteome</keyword>
<dbReference type="OrthoDB" id="8194222at2759"/>
<comment type="caution">
    <text evidence="1">The sequence shown here is derived from an EMBL/GenBank/DDBJ whole genome shotgun (WGS) entry which is preliminary data.</text>
</comment>
<dbReference type="EMBL" id="VTPC01007568">
    <property type="protein sequence ID" value="KAF2893881.1"/>
    <property type="molecule type" value="Genomic_DNA"/>
</dbReference>
<name>A0A8K0GCF9_IGNLU</name>
<evidence type="ECO:0008006" key="3">
    <source>
        <dbReference type="Google" id="ProtNLM"/>
    </source>
</evidence>
<dbReference type="Proteomes" id="UP000801492">
    <property type="component" value="Unassembled WGS sequence"/>
</dbReference>
<organism evidence="1 2">
    <name type="scientific">Ignelater luminosus</name>
    <name type="common">Cucubano</name>
    <name type="synonym">Pyrophorus luminosus</name>
    <dbReference type="NCBI Taxonomy" id="2038154"/>
    <lineage>
        <taxon>Eukaryota</taxon>
        <taxon>Metazoa</taxon>
        <taxon>Ecdysozoa</taxon>
        <taxon>Arthropoda</taxon>
        <taxon>Hexapoda</taxon>
        <taxon>Insecta</taxon>
        <taxon>Pterygota</taxon>
        <taxon>Neoptera</taxon>
        <taxon>Endopterygota</taxon>
        <taxon>Coleoptera</taxon>
        <taxon>Polyphaga</taxon>
        <taxon>Elateriformia</taxon>
        <taxon>Elateroidea</taxon>
        <taxon>Elateridae</taxon>
        <taxon>Agrypninae</taxon>
        <taxon>Pyrophorini</taxon>
        <taxon>Ignelater</taxon>
    </lineage>
</organism>
<dbReference type="AlphaFoldDB" id="A0A8K0GCF9"/>
<reference evidence="1" key="1">
    <citation type="submission" date="2019-08" db="EMBL/GenBank/DDBJ databases">
        <title>The genome of the North American firefly Photinus pyralis.</title>
        <authorList>
            <consortium name="Photinus pyralis genome working group"/>
            <person name="Fallon T.R."/>
            <person name="Sander Lower S.E."/>
            <person name="Weng J.-K."/>
        </authorList>
    </citation>
    <scope>NUCLEOTIDE SEQUENCE</scope>
    <source>
        <strain evidence="1">TRF0915ILg1</strain>
        <tissue evidence="1">Whole body</tissue>
    </source>
</reference>
<protein>
    <recommendedName>
        <fullName evidence="3">DDE-1 domain-containing protein</fullName>
    </recommendedName>
</protein>
<evidence type="ECO:0000313" key="1">
    <source>
        <dbReference type="EMBL" id="KAF2893881.1"/>
    </source>
</evidence>
<gene>
    <name evidence="1" type="ORF">ILUMI_12287</name>
</gene>